<feature type="domain" description="4'-phosphopantetheinyl transferase" evidence="1">
    <location>
        <begin position="101"/>
        <end position="178"/>
    </location>
</feature>
<keyword evidence="3" id="KW-1185">Reference proteome</keyword>
<dbReference type="RefSeq" id="WP_119525769.1">
    <property type="nucleotide sequence ID" value="NZ_NRHC01000140.1"/>
</dbReference>
<proteinExistence type="predicted"/>
<dbReference type="InterPro" id="IPR008278">
    <property type="entry name" value="4-PPantetheinyl_Trfase_dom"/>
</dbReference>
<dbReference type="Pfam" id="PF01648">
    <property type="entry name" value="ACPS"/>
    <property type="match status" value="1"/>
</dbReference>
<comment type="caution">
    <text evidence="2">The sequence shown here is derived from an EMBL/GenBank/DDBJ whole genome shotgun (WGS) entry which is preliminary data.</text>
</comment>
<dbReference type="EMBL" id="NRHC01000140">
    <property type="protein sequence ID" value="RIY31094.1"/>
    <property type="molecule type" value="Genomic_DNA"/>
</dbReference>
<name>A0A3A1Y500_9GAMM</name>
<dbReference type="OrthoDB" id="9808281at2"/>
<dbReference type="AlphaFoldDB" id="A0A3A1Y500"/>
<evidence type="ECO:0000259" key="1">
    <source>
        <dbReference type="Pfam" id="PF01648"/>
    </source>
</evidence>
<dbReference type="Proteomes" id="UP000265691">
    <property type="component" value="Unassembled WGS sequence"/>
</dbReference>
<gene>
    <name evidence="2" type="ORF">CKF54_07685</name>
</gene>
<organism evidence="2 3">
    <name type="scientific">Psittacicella hinzii</name>
    <dbReference type="NCBI Taxonomy" id="2028575"/>
    <lineage>
        <taxon>Bacteria</taxon>
        <taxon>Pseudomonadati</taxon>
        <taxon>Pseudomonadota</taxon>
        <taxon>Gammaproteobacteria</taxon>
        <taxon>Pasteurellales</taxon>
        <taxon>Psittacicellaceae</taxon>
        <taxon>Psittacicella</taxon>
    </lineage>
</organism>
<reference evidence="2 3" key="1">
    <citation type="submission" date="2017-08" db="EMBL/GenBank/DDBJ databases">
        <title>Reclassification of Bisgaard taxon 37 and 44.</title>
        <authorList>
            <person name="Christensen H."/>
        </authorList>
    </citation>
    <scope>NUCLEOTIDE SEQUENCE [LARGE SCALE GENOMIC DNA]</scope>
    <source>
        <strain evidence="2 3">B96_3</strain>
    </source>
</reference>
<protein>
    <recommendedName>
        <fullName evidence="1">4'-phosphopantetheinyl transferase domain-containing protein</fullName>
    </recommendedName>
</protein>
<dbReference type="GO" id="GO:0000287">
    <property type="term" value="F:magnesium ion binding"/>
    <property type="evidence" value="ECO:0007669"/>
    <property type="project" value="InterPro"/>
</dbReference>
<evidence type="ECO:0000313" key="2">
    <source>
        <dbReference type="EMBL" id="RIY31094.1"/>
    </source>
</evidence>
<accession>A0A3A1Y500</accession>
<dbReference type="GO" id="GO:0008897">
    <property type="term" value="F:holo-[acyl-carrier-protein] synthase activity"/>
    <property type="evidence" value="ECO:0007669"/>
    <property type="project" value="InterPro"/>
</dbReference>
<sequence>MQAKLFIFKFATEEFTNFWNQLTLNVLGLPAYRELPRTDLGRPFLKKALEVLTSQAQGVFSVEKILQKPSYLIDFNLSNSNGITAISLLIADKEFIPTPLLGIDIEPSKTSLKISEKAFLKKIIHPQNLIHYQSSQLAKEKIIAVEWITKEAIVKSLASSIFRGNRIKFTPKAIEENIFSITEEKSNKYHNEGFVYTFVNYTDINFSICLNNISIFNDLEIYFNNKKLALDSYTNHFDFLYSYNSDKANLNSSILLFSHLYSP</sequence>
<evidence type="ECO:0000313" key="3">
    <source>
        <dbReference type="Proteomes" id="UP000265691"/>
    </source>
</evidence>